<organism evidence="2 3">
    <name type="scientific">Castanea mollissima</name>
    <name type="common">Chinese chestnut</name>
    <dbReference type="NCBI Taxonomy" id="60419"/>
    <lineage>
        <taxon>Eukaryota</taxon>
        <taxon>Viridiplantae</taxon>
        <taxon>Streptophyta</taxon>
        <taxon>Embryophyta</taxon>
        <taxon>Tracheophyta</taxon>
        <taxon>Spermatophyta</taxon>
        <taxon>Magnoliopsida</taxon>
        <taxon>eudicotyledons</taxon>
        <taxon>Gunneridae</taxon>
        <taxon>Pentapetalae</taxon>
        <taxon>rosids</taxon>
        <taxon>fabids</taxon>
        <taxon>Fagales</taxon>
        <taxon>Fagaceae</taxon>
        <taxon>Castanea</taxon>
    </lineage>
</organism>
<reference evidence="2" key="1">
    <citation type="submission" date="2020-03" db="EMBL/GenBank/DDBJ databases">
        <title>Castanea mollissima Vanexum genome sequencing.</title>
        <authorList>
            <person name="Staton M."/>
        </authorList>
    </citation>
    <scope>NUCLEOTIDE SEQUENCE</scope>
    <source>
        <tissue evidence="2">Leaf</tissue>
    </source>
</reference>
<feature type="compositionally biased region" description="Basic and acidic residues" evidence="1">
    <location>
        <begin position="62"/>
        <end position="73"/>
    </location>
</feature>
<comment type="caution">
    <text evidence="2">The sequence shown here is derived from an EMBL/GenBank/DDBJ whole genome shotgun (WGS) entry which is preliminary data.</text>
</comment>
<keyword evidence="3" id="KW-1185">Reference proteome</keyword>
<accession>A0A8J4QTB1</accession>
<feature type="region of interest" description="Disordered" evidence="1">
    <location>
        <begin position="46"/>
        <end position="73"/>
    </location>
</feature>
<sequence>MMTELYGSFNLSLGSYHYGRPLRFTQTGEDHGGNLQNLKLHESLEEHASASFKRNVSNDESQEVKEASDRLEA</sequence>
<evidence type="ECO:0000256" key="1">
    <source>
        <dbReference type="SAM" id="MobiDB-lite"/>
    </source>
</evidence>
<dbReference type="Proteomes" id="UP000737018">
    <property type="component" value="Unassembled WGS sequence"/>
</dbReference>
<gene>
    <name evidence="2" type="ORF">CMV_016116</name>
</gene>
<protein>
    <submittedName>
        <fullName evidence="2">Uncharacterized protein</fullName>
    </submittedName>
</protein>
<proteinExistence type="predicted"/>
<evidence type="ECO:0000313" key="3">
    <source>
        <dbReference type="Proteomes" id="UP000737018"/>
    </source>
</evidence>
<name>A0A8J4QTB1_9ROSI</name>
<dbReference type="EMBL" id="JRKL02002423">
    <property type="protein sequence ID" value="KAF3959031.1"/>
    <property type="molecule type" value="Genomic_DNA"/>
</dbReference>
<dbReference type="AlphaFoldDB" id="A0A8J4QTB1"/>
<evidence type="ECO:0000313" key="2">
    <source>
        <dbReference type="EMBL" id="KAF3959031.1"/>
    </source>
</evidence>